<comment type="similarity">
    <text evidence="1">Belongs to the membrane fusion protein (MFP) (TC 8.A.1) family.</text>
</comment>
<accession>A0A840BGZ3</accession>
<dbReference type="FunFam" id="2.40.420.20:FF:000003">
    <property type="entry name" value="Cation efflux system protein cusB"/>
    <property type="match status" value="1"/>
</dbReference>
<dbReference type="Pfam" id="PF25954">
    <property type="entry name" value="Beta-barrel_RND_2"/>
    <property type="match status" value="1"/>
</dbReference>
<proteinExistence type="inferred from homology"/>
<dbReference type="InterPro" id="IPR058790">
    <property type="entry name" value="BSH_CusB"/>
</dbReference>
<evidence type="ECO:0000259" key="6">
    <source>
        <dbReference type="Pfam" id="PF25954"/>
    </source>
</evidence>
<organism evidence="8 9">
    <name type="scientific">Niveibacterium umoris</name>
    <dbReference type="NCBI Taxonomy" id="1193620"/>
    <lineage>
        <taxon>Bacteria</taxon>
        <taxon>Pseudomonadati</taxon>
        <taxon>Pseudomonadota</taxon>
        <taxon>Betaproteobacteria</taxon>
        <taxon>Rhodocyclales</taxon>
        <taxon>Rhodocyclaceae</taxon>
        <taxon>Niveibacterium</taxon>
    </lineage>
</organism>
<keyword evidence="3" id="KW-0732">Signal</keyword>
<evidence type="ECO:0000313" key="8">
    <source>
        <dbReference type="EMBL" id="MBB4011484.1"/>
    </source>
</evidence>
<dbReference type="InterPro" id="IPR042230">
    <property type="entry name" value="CusF_sf"/>
</dbReference>
<dbReference type="PANTHER" id="PTHR30097">
    <property type="entry name" value="CATION EFFLUX SYSTEM PROTEIN CUSB"/>
    <property type="match status" value="1"/>
</dbReference>
<dbReference type="Pfam" id="PF25975">
    <property type="entry name" value="CzcB_C"/>
    <property type="match status" value="1"/>
</dbReference>
<evidence type="ECO:0000256" key="1">
    <source>
        <dbReference type="ARBA" id="ARBA00009477"/>
    </source>
</evidence>
<evidence type="ECO:0000313" key="9">
    <source>
        <dbReference type="Proteomes" id="UP000561045"/>
    </source>
</evidence>
<dbReference type="GO" id="GO:0060003">
    <property type="term" value="P:copper ion export"/>
    <property type="evidence" value="ECO:0007669"/>
    <property type="project" value="TreeGrafter"/>
</dbReference>
<dbReference type="NCBIfam" id="TIGR01730">
    <property type="entry name" value="RND_mfp"/>
    <property type="match status" value="1"/>
</dbReference>
<dbReference type="AlphaFoldDB" id="A0A840BGZ3"/>
<keyword evidence="4" id="KW-0406">Ion transport</keyword>
<dbReference type="GO" id="GO:0046914">
    <property type="term" value="F:transition metal ion binding"/>
    <property type="evidence" value="ECO:0007669"/>
    <property type="project" value="TreeGrafter"/>
</dbReference>
<evidence type="ECO:0000259" key="5">
    <source>
        <dbReference type="Pfam" id="PF25919"/>
    </source>
</evidence>
<keyword evidence="2" id="KW-0813">Transport</keyword>
<dbReference type="InterPro" id="IPR021647">
    <property type="entry name" value="CusF_Ec"/>
</dbReference>
<sequence>MKRSATLALTTAAVVAALSAGYWFGQRHASPAPALAAPDTSQSKTGRKLLYYRNPMGLPDTSPVPKKDPMGMDYIAVFEGDDTANAAEGQIRISPEKVQKLGVRTVPAEARVLERNVRALGRIEIDERRTVAVAPRFEGWVERLLVNATGQQVARGQLLFEAYSPELVSAQREYAIAARGAESLAQGDASAHESMRALADASLARLKNWEVSDTQIKDLTKQGDARRTLGFRSPVSGVVMEKKALQGMRFMPGDTLFQIADLSSVWAIVDVNEQDIAAVQTGRKASITLNAYPGKTFEGTVSYIYPTLNAETRTVPVRVELANPQGLLKPGLFASMTLSSAPGGSVVTVPTSAVIDSGTRQIVLVQRSEGHFESRGVKLGARSGEFVEVLEGVQAGDLVVVSANFLIDAESNLKTAVQGLTAASAPSAAPAATSSVGHHGKGRIEAIDATSGELTLAHEPIASLKWPAMTMDFVLANNALAKGLKAGDAVQFDFVERKPGEWVVTKLVPAAVGSGDPHAGH</sequence>
<dbReference type="Pfam" id="PF25919">
    <property type="entry name" value="BSH_CusB"/>
    <property type="match status" value="1"/>
</dbReference>
<dbReference type="Gene3D" id="2.40.50.320">
    <property type="entry name" value="Copper binding periplasmic protein CusF"/>
    <property type="match status" value="1"/>
</dbReference>
<dbReference type="SUPFAM" id="SSF111369">
    <property type="entry name" value="HlyD-like secretion proteins"/>
    <property type="match status" value="1"/>
</dbReference>
<evidence type="ECO:0000256" key="2">
    <source>
        <dbReference type="ARBA" id="ARBA00022448"/>
    </source>
</evidence>
<protein>
    <submittedName>
        <fullName evidence="8">Cu(I)/Ag(I) efflux system membrane fusion protein</fullName>
    </submittedName>
</protein>
<evidence type="ECO:0000259" key="7">
    <source>
        <dbReference type="Pfam" id="PF25975"/>
    </source>
</evidence>
<dbReference type="PANTHER" id="PTHR30097:SF15">
    <property type="entry name" value="CATION EFFLUX SYSTEM PROTEIN CUSB"/>
    <property type="match status" value="1"/>
</dbReference>
<keyword evidence="9" id="KW-1185">Reference proteome</keyword>
<feature type="domain" description="CusB-like barrel-sandwich hybrid" evidence="5">
    <location>
        <begin position="132"/>
        <end position="260"/>
    </location>
</feature>
<comment type="caution">
    <text evidence="8">The sequence shown here is derived from an EMBL/GenBank/DDBJ whole genome shotgun (WGS) entry which is preliminary data.</text>
</comment>
<dbReference type="RefSeq" id="WP_207064312.1">
    <property type="nucleotide sequence ID" value="NZ_BAABLE010000011.1"/>
</dbReference>
<dbReference type="InterPro" id="IPR006143">
    <property type="entry name" value="RND_pump_MFP"/>
</dbReference>
<dbReference type="FunFam" id="2.40.30.170:FF:000010">
    <property type="entry name" value="Efflux RND transporter periplasmic adaptor subunit"/>
    <property type="match status" value="1"/>
</dbReference>
<dbReference type="InterPro" id="IPR058792">
    <property type="entry name" value="Beta-barrel_RND_2"/>
</dbReference>
<reference evidence="8 9" key="1">
    <citation type="submission" date="2020-08" db="EMBL/GenBank/DDBJ databases">
        <title>Genomic Encyclopedia of Type Strains, Phase IV (KMG-IV): sequencing the most valuable type-strain genomes for metagenomic binning, comparative biology and taxonomic classification.</title>
        <authorList>
            <person name="Goeker M."/>
        </authorList>
    </citation>
    <scope>NUCLEOTIDE SEQUENCE [LARGE SCALE GENOMIC DNA]</scope>
    <source>
        <strain evidence="8 9">DSM 106739</strain>
    </source>
</reference>
<dbReference type="GO" id="GO:0015679">
    <property type="term" value="P:plasma membrane copper ion transport"/>
    <property type="evidence" value="ECO:0007669"/>
    <property type="project" value="TreeGrafter"/>
</dbReference>
<dbReference type="Proteomes" id="UP000561045">
    <property type="component" value="Unassembled WGS sequence"/>
</dbReference>
<dbReference type="Gene3D" id="2.40.30.170">
    <property type="match status" value="1"/>
</dbReference>
<feature type="domain" description="CusB-like beta-barrel" evidence="6">
    <location>
        <begin position="264"/>
        <end position="341"/>
    </location>
</feature>
<dbReference type="Gene3D" id="2.40.420.20">
    <property type="match status" value="1"/>
</dbReference>
<dbReference type="GO" id="GO:0022857">
    <property type="term" value="F:transmembrane transporter activity"/>
    <property type="evidence" value="ECO:0007669"/>
    <property type="project" value="InterPro"/>
</dbReference>
<evidence type="ECO:0000256" key="3">
    <source>
        <dbReference type="ARBA" id="ARBA00022729"/>
    </source>
</evidence>
<dbReference type="EMBL" id="JACIET010000001">
    <property type="protein sequence ID" value="MBB4011484.1"/>
    <property type="molecule type" value="Genomic_DNA"/>
</dbReference>
<name>A0A840BGZ3_9RHOO</name>
<dbReference type="InterPro" id="IPR058649">
    <property type="entry name" value="CzcB_C"/>
</dbReference>
<feature type="domain" description="CzcB-like C-terminal circularly permuted SH3-like" evidence="7">
    <location>
        <begin position="347"/>
        <end position="407"/>
    </location>
</feature>
<evidence type="ECO:0000256" key="4">
    <source>
        <dbReference type="ARBA" id="ARBA00023065"/>
    </source>
</evidence>
<dbReference type="Pfam" id="PF11604">
    <property type="entry name" value="CusF_Ec"/>
    <property type="match status" value="1"/>
</dbReference>
<dbReference type="InterPro" id="IPR051909">
    <property type="entry name" value="MFP_Cation_Efflux"/>
</dbReference>
<gene>
    <name evidence="8" type="ORF">GGR36_000792</name>
</gene>
<dbReference type="GO" id="GO:0030288">
    <property type="term" value="C:outer membrane-bounded periplasmic space"/>
    <property type="evidence" value="ECO:0007669"/>
    <property type="project" value="TreeGrafter"/>
</dbReference>
<dbReference type="GO" id="GO:0016020">
    <property type="term" value="C:membrane"/>
    <property type="evidence" value="ECO:0007669"/>
    <property type="project" value="InterPro"/>
</dbReference>